<evidence type="ECO:0000256" key="2">
    <source>
        <dbReference type="ARBA" id="ARBA00022553"/>
    </source>
</evidence>
<dbReference type="PROSITE" id="PS52004">
    <property type="entry name" value="KS3_2"/>
    <property type="match status" value="1"/>
</dbReference>
<dbReference type="Gene3D" id="3.40.50.720">
    <property type="entry name" value="NAD(P)-binding Rossmann-like Domain"/>
    <property type="match status" value="2"/>
</dbReference>
<dbReference type="Gene3D" id="3.40.47.10">
    <property type="match status" value="1"/>
</dbReference>
<dbReference type="Gene3D" id="3.40.50.150">
    <property type="entry name" value="Vaccinia Virus protein VP39"/>
    <property type="match status" value="1"/>
</dbReference>
<dbReference type="InterPro" id="IPR014043">
    <property type="entry name" value="Acyl_transferase_dom"/>
</dbReference>
<dbReference type="InterPro" id="IPR032821">
    <property type="entry name" value="PKS_assoc"/>
</dbReference>
<dbReference type="Pfam" id="PF00550">
    <property type="entry name" value="PP-binding"/>
    <property type="match status" value="1"/>
</dbReference>
<keyword evidence="2" id="KW-0597">Phosphoprotein</keyword>
<dbReference type="GO" id="GO:0008168">
    <property type="term" value="F:methyltransferase activity"/>
    <property type="evidence" value="ECO:0007669"/>
    <property type="project" value="UniProtKB-KW"/>
</dbReference>
<dbReference type="Pfam" id="PF14765">
    <property type="entry name" value="PS-DH"/>
    <property type="match status" value="1"/>
</dbReference>
<dbReference type="Pfam" id="PF21089">
    <property type="entry name" value="PKS_DH_N"/>
    <property type="match status" value="1"/>
</dbReference>
<dbReference type="SMART" id="SM00823">
    <property type="entry name" value="PKS_PP"/>
    <property type="match status" value="1"/>
</dbReference>
<comment type="caution">
    <text evidence="10">The sequence shown here is derived from an EMBL/GenBank/DDBJ whole genome shotgun (WGS) entry which is preliminary data.</text>
</comment>
<evidence type="ECO:0000256" key="5">
    <source>
        <dbReference type="ARBA" id="ARBA00023268"/>
    </source>
</evidence>
<dbReference type="PROSITE" id="PS00606">
    <property type="entry name" value="KS3_1"/>
    <property type="match status" value="1"/>
</dbReference>
<evidence type="ECO:0000256" key="1">
    <source>
        <dbReference type="ARBA" id="ARBA00022450"/>
    </source>
</evidence>
<dbReference type="GO" id="GO:0006633">
    <property type="term" value="P:fatty acid biosynthetic process"/>
    <property type="evidence" value="ECO:0007669"/>
    <property type="project" value="InterPro"/>
</dbReference>
<dbReference type="PROSITE" id="PS52019">
    <property type="entry name" value="PKS_MFAS_DH"/>
    <property type="match status" value="1"/>
</dbReference>
<evidence type="ECO:0000256" key="6">
    <source>
        <dbReference type="PROSITE-ProRule" id="PRU01363"/>
    </source>
</evidence>
<keyword evidence="5" id="KW-0511">Multifunctional enzyme</keyword>
<feature type="domain" description="Ketosynthase family 3 (KS3)" evidence="8">
    <location>
        <begin position="5"/>
        <end position="442"/>
    </location>
</feature>
<dbReference type="PANTHER" id="PTHR43775">
    <property type="entry name" value="FATTY ACID SYNTHASE"/>
    <property type="match status" value="1"/>
</dbReference>
<proteinExistence type="predicted"/>
<dbReference type="InterPro" id="IPR006162">
    <property type="entry name" value="Ppantetheine_attach_site"/>
</dbReference>
<dbReference type="PANTHER" id="PTHR43775:SF48">
    <property type="entry name" value="HIGHLY REDUCING POLYKETIDE SYNTHASE SDGA"/>
    <property type="match status" value="1"/>
</dbReference>
<feature type="domain" description="PKS/mFAS DH" evidence="9">
    <location>
        <begin position="940"/>
        <end position="1231"/>
    </location>
</feature>
<dbReference type="GO" id="GO:1901336">
    <property type="term" value="P:lactone biosynthetic process"/>
    <property type="evidence" value="ECO:0007669"/>
    <property type="project" value="UniProtKB-ARBA"/>
</dbReference>
<dbReference type="GO" id="GO:0004312">
    <property type="term" value="F:fatty acid synthase activity"/>
    <property type="evidence" value="ECO:0007669"/>
    <property type="project" value="TreeGrafter"/>
</dbReference>
<dbReference type="PROSITE" id="PS00012">
    <property type="entry name" value="PHOSPHOPANTETHEINE"/>
    <property type="match status" value="1"/>
</dbReference>
<dbReference type="SMART" id="SM00827">
    <property type="entry name" value="PKS_AT"/>
    <property type="match status" value="1"/>
</dbReference>
<dbReference type="SUPFAM" id="SSF55048">
    <property type="entry name" value="Probable ACP-binding domain of malonyl-CoA ACP transacylase"/>
    <property type="match status" value="1"/>
</dbReference>
<dbReference type="Pfam" id="PF00109">
    <property type="entry name" value="ketoacyl-synt"/>
    <property type="match status" value="1"/>
</dbReference>
<dbReference type="InterPro" id="IPR014030">
    <property type="entry name" value="Ketoacyl_synth_N"/>
</dbReference>
<dbReference type="SMART" id="SM00825">
    <property type="entry name" value="PKS_KS"/>
    <property type="match status" value="1"/>
</dbReference>
<dbReference type="GO" id="GO:0032259">
    <property type="term" value="P:methylation"/>
    <property type="evidence" value="ECO:0007669"/>
    <property type="project" value="UniProtKB-KW"/>
</dbReference>
<dbReference type="InterPro" id="IPR049900">
    <property type="entry name" value="PKS_mFAS_DH"/>
</dbReference>
<dbReference type="PROSITE" id="PS50075">
    <property type="entry name" value="CARRIER"/>
    <property type="match status" value="1"/>
</dbReference>
<reference evidence="10" key="1">
    <citation type="journal article" date="2023" name="IMA Fungus">
        <title>Comparative genomic study of the Penicillium genus elucidates a diverse pangenome and 15 lateral gene transfer events.</title>
        <authorList>
            <person name="Petersen C."/>
            <person name="Sorensen T."/>
            <person name="Nielsen M.R."/>
            <person name="Sondergaard T.E."/>
            <person name="Sorensen J.L."/>
            <person name="Fitzpatrick D.A."/>
            <person name="Frisvad J.C."/>
            <person name="Nielsen K.L."/>
        </authorList>
    </citation>
    <scope>NUCLEOTIDE SEQUENCE</scope>
    <source>
        <strain evidence="10">IBT 15450</strain>
    </source>
</reference>
<dbReference type="InterPro" id="IPR042104">
    <property type="entry name" value="PKS_dehydratase_sf"/>
</dbReference>
<dbReference type="InterPro" id="IPR013968">
    <property type="entry name" value="PKS_KR"/>
</dbReference>
<dbReference type="GO" id="GO:0004315">
    <property type="term" value="F:3-oxoacyl-[acyl-carrier-protein] synthase activity"/>
    <property type="evidence" value="ECO:0007669"/>
    <property type="project" value="InterPro"/>
</dbReference>
<evidence type="ECO:0000259" key="9">
    <source>
        <dbReference type="PROSITE" id="PS52019"/>
    </source>
</evidence>
<dbReference type="SUPFAM" id="SSF47336">
    <property type="entry name" value="ACP-like"/>
    <property type="match status" value="1"/>
</dbReference>
<evidence type="ECO:0000256" key="4">
    <source>
        <dbReference type="ARBA" id="ARBA00022679"/>
    </source>
</evidence>
<dbReference type="Gene3D" id="3.40.366.10">
    <property type="entry name" value="Malonyl-Coenzyme A Acyl Carrier Protein, domain 2"/>
    <property type="match status" value="1"/>
</dbReference>
<dbReference type="InterPro" id="IPR050091">
    <property type="entry name" value="PKS_NRPS_Biosynth_Enz"/>
</dbReference>
<evidence type="ECO:0000256" key="3">
    <source>
        <dbReference type="ARBA" id="ARBA00022603"/>
    </source>
</evidence>
<feature type="domain" description="Carrier" evidence="7">
    <location>
        <begin position="2359"/>
        <end position="2434"/>
    </location>
</feature>
<dbReference type="InterPro" id="IPR016036">
    <property type="entry name" value="Malonyl_transacylase_ACP-bd"/>
</dbReference>
<dbReference type="CDD" id="cd00833">
    <property type="entry name" value="PKS"/>
    <property type="match status" value="1"/>
</dbReference>
<dbReference type="SMART" id="SM00826">
    <property type="entry name" value="PKS_DH"/>
    <property type="match status" value="1"/>
</dbReference>
<name>A0AAD6NEW1_PENCN</name>
<dbReference type="SUPFAM" id="SSF53901">
    <property type="entry name" value="Thiolase-like"/>
    <property type="match status" value="1"/>
</dbReference>
<dbReference type="InterPro" id="IPR014031">
    <property type="entry name" value="Ketoacyl_synth_C"/>
</dbReference>
<dbReference type="InterPro" id="IPR049551">
    <property type="entry name" value="PKS_DH_C"/>
</dbReference>
<dbReference type="InterPro" id="IPR036736">
    <property type="entry name" value="ACP-like_sf"/>
</dbReference>
<dbReference type="Pfam" id="PF00698">
    <property type="entry name" value="Acyl_transf_1"/>
    <property type="match status" value="1"/>
</dbReference>
<gene>
    <name evidence="10" type="ORF">N7460_000194</name>
</gene>
<dbReference type="Proteomes" id="UP001219568">
    <property type="component" value="Unassembled WGS sequence"/>
</dbReference>
<dbReference type="GO" id="GO:0031177">
    <property type="term" value="F:phosphopantetheine binding"/>
    <property type="evidence" value="ECO:0007669"/>
    <property type="project" value="InterPro"/>
</dbReference>
<dbReference type="Pfam" id="PF16197">
    <property type="entry name" value="KAsynt_C_assoc"/>
    <property type="match status" value="1"/>
</dbReference>
<sequence length="2443" mass="267843">MVSAIEPIAIVGTGCRFPGNCSSSARLWELLRSPQNVASKVPADRFNVDAFYHPDGTHHGTTNVKEGYFLKEDVRAFDASFFNISPTEAASMDPQQRLLLETVYESLESAGLQMEALQGSSTGVFCGFLRNDYSQIQTTDRDALPAYMVTGNSPSIMANRVSYFFDWKGPSFGMDTGCSSSLLAVHLAVEALHRGDCSMAMAVGSNLILSPTPFIADSATGMLSPTGRSRMWDESADGYARGEGVAAVVLKRLSDALADGDEIECLIRATAANADGRTMGITMPNGNAQQELIHNTYTKAGLDPKNSEGRCQYFEAHGTGTQAGDPQEAGAIFNAFFGDSPTTDLKAEEKLYVGSIKTVIGHTEATAGLAGLIKASLCLQHSEIVPNMLLERLNPKLSSFMSCLHVPTENMPWPKLPAGAPRRASVNSFGFGGANVHAILESYDAPATSPPTHSLPFILPFTFSAASERSLGAVLQQHGRYLQDAKEEHLLDLAATLGNRRSVFSHRVNLTASSLEDLRSKVQHEIEQNTTEYSSTVICRSKARSHSVLGVFTGQGAQWPQMGLDLIMACPEARMWIDEMQESLNRLPAEYRPNFVMMDELSKPKDKSRVHEAAISQPLRTAIQIIQVNFLRALGISFTAVVGHSSGEVAAAYAAGLLNSSDAIRIAYLRGNVAKYAGSTGQQGAMMAVGLSGGDADAICSQESYVGRVSVAAYNSPSSVTLSGDQDVLTELEWLLRSLGRQVKVLRVDTAYHSHHMLPCAEPYLKALKKCNISIQRPQTSRWFSSVFNGREMMSDDDSLQGEYWKENMVHSVEFSQAMAMAVDQISGPDLIMEVGPHPALKGPAIETLSTIQTDTQIPYIGLTKRDSSSIECFAAAIGSLWTYLESGCMDLPKYVSLFDPAYHLKFVKDLPSYPFDHREQFWAESRLSKAVSHRSNPPNCLLGVLSPDSGKEEQVWRGYLRRDSLQWLIGYEIRSLPLFPPSGYISLALESAKLIAGQEQLQLLEVQDLAIENDLPIADNTTGVEIVFKVGSLRTNGKHIHGTFNCQAGVSGKLISCASGVLTMTLGSADAAALPARRSSLPDMRAVDIEDFYSALTRLGHLYSEDFKCLKALSRRRDGACGSALNSIERKPGSPLLHPATAETSFQVLMAALENPSNSQSSILYRPTLIRRTVINLALCDSPELMLDASILHVEPEGIHGVVDVFNSTGQGVMQLEGVHLVPLLEDLADVHSATLFSETVWGPVKLDATLGASDCAPNVASSLELRERLTFLHLRNIGDQLSLKARQNLDKPRAFFVAWMDHVLAAVRDNDHPTCRSEWLGENLQHFLSIDHGLHQSELLAMDKICRSISARLLCMGDTQEDVFVNEALAEYYQTSREFSSLCDRLVKVVGQILFLFPRLNVLEVRRGTDLVTKRLLREFGHAFHSYTCTDTSDVPPARKESQNAQSKRLISYTSLDLCDDIVVQGYQEHSQDLVVITNSGHGSCSLPVTISNMRRLLKPGGYIVIIETTNPTLVYPKFFSGTPQNWKESVRTRSEWNTLLLSGGFSGIDTANPAHEAAILNMSLFVSQAVDDQIQLLRSPLSMCSAVANQDLFFVCETNDDMEPLRNSLYGLLKPRFNHIVSAENLDAMEFEGFCAPTVLVLTYKNDSWFQTITNEQCRASIQKTFKAAGKLLWVTVDAQVDPYRAMTNGMLRSISLEYPSVTFQHLEIPNPNAVSFKILATALMRLVHTKFENNCRLSGVVTATEPEVRYVDGAFLVPRQQTSSFPNKRYLAHTHVVDGDVGIEHILIEPTKPERLDSPVRVVAHSTTSSYSPQSPRVTLRVQYSTLRAVRVDTAGYLYLVVGRDVQSQSRFLAVTDKNAGLISIDVLRTRPIPSWIPEGQEDDLLLFITCALIAEQILSEVHPGTSLLVHEPDSALYQALATAAPLHMIEVFFSTSKSPPANGMMFIHKNVSSLALSRQLPSDLSVIAASASSSGTLFRRATSLLRKDIRQVDIDNFFRASPQTRQVQVSDLRGIAHALKQTRALHDTRASVTEVDAISGHPGALDNLEIVDWTASKPIPAQIRSASSHVSLSAAKSYLLLAMQKDLAVSVSEWMVARGARHVVLAGTASDINVDKGWVEEMASRGACIHCLPTDISERQSVLLLERFTCALPPAGGIIYGALARLPADNLFPMARQNRDVSPITSLLESSILLDELYNHPAMDFFIFVGSLSGQFNHANMVECAAASEFSSALIRRRRSRGFSGSIVFMSQIPDPKSESKFLGEKYLSEHDLDEVFAESILAGDPNSTGNHEITAGLRPIKPEHTEMSWNRIPKMWNFVQHLAEFNSVSPSHSEVITMSVLLERATSQREVTEILTSHLLTQLRTKLGLSTEAVLVPETQLSELGVDSLVAADLRTWFLKELSVDVPILFMLSGSSIQEITSSAAAKLDASRIPHAQ</sequence>
<accession>A0AAD6NEW1</accession>
<organism evidence="10 11">
    <name type="scientific">Penicillium canescens</name>
    <dbReference type="NCBI Taxonomy" id="5083"/>
    <lineage>
        <taxon>Eukaryota</taxon>
        <taxon>Fungi</taxon>
        <taxon>Dikarya</taxon>
        <taxon>Ascomycota</taxon>
        <taxon>Pezizomycotina</taxon>
        <taxon>Eurotiomycetes</taxon>
        <taxon>Eurotiomycetidae</taxon>
        <taxon>Eurotiales</taxon>
        <taxon>Aspergillaceae</taxon>
        <taxon>Penicillium</taxon>
    </lineage>
</organism>
<dbReference type="GO" id="GO:0030639">
    <property type="term" value="P:polyketide biosynthetic process"/>
    <property type="evidence" value="ECO:0007669"/>
    <property type="project" value="UniProtKB-ARBA"/>
</dbReference>
<dbReference type="Gene3D" id="3.10.129.110">
    <property type="entry name" value="Polyketide synthase dehydratase"/>
    <property type="match status" value="1"/>
</dbReference>
<dbReference type="InterPro" id="IPR020806">
    <property type="entry name" value="PKS_PP-bd"/>
</dbReference>
<dbReference type="InterPro" id="IPR020841">
    <property type="entry name" value="PKS_Beta-ketoAc_synthase_dom"/>
</dbReference>
<dbReference type="InterPro" id="IPR016039">
    <property type="entry name" value="Thiolase-like"/>
</dbReference>
<evidence type="ECO:0000313" key="10">
    <source>
        <dbReference type="EMBL" id="KAJ6056920.1"/>
    </source>
</evidence>
<dbReference type="InterPro" id="IPR001227">
    <property type="entry name" value="Ac_transferase_dom_sf"/>
</dbReference>
<dbReference type="InterPro" id="IPR018201">
    <property type="entry name" value="Ketoacyl_synth_AS"/>
</dbReference>
<dbReference type="InterPro" id="IPR029063">
    <property type="entry name" value="SAM-dependent_MTases_sf"/>
</dbReference>
<dbReference type="InterPro" id="IPR057326">
    <property type="entry name" value="KR_dom"/>
</dbReference>
<dbReference type="SUPFAM" id="SSF53335">
    <property type="entry name" value="S-adenosyl-L-methionine-dependent methyltransferases"/>
    <property type="match status" value="1"/>
</dbReference>
<dbReference type="SMART" id="SM00822">
    <property type="entry name" value="PKS_KR"/>
    <property type="match status" value="1"/>
</dbReference>
<evidence type="ECO:0000259" key="7">
    <source>
        <dbReference type="PROSITE" id="PS50075"/>
    </source>
</evidence>
<dbReference type="InterPro" id="IPR016035">
    <property type="entry name" value="Acyl_Trfase/lysoPLipase"/>
</dbReference>
<reference evidence="10" key="2">
    <citation type="submission" date="2023-01" db="EMBL/GenBank/DDBJ databases">
        <authorList>
            <person name="Petersen C."/>
        </authorList>
    </citation>
    <scope>NUCLEOTIDE SEQUENCE</scope>
    <source>
        <strain evidence="10">IBT 15450</strain>
    </source>
</reference>
<keyword evidence="1" id="KW-0596">Phosphopantetheine</keyword>
<dbReference type="SUPFAM" id="SSF52151">
    <property type="entry name" value="FabD/lysophospholipase-like"/>
    <property type="match status" value="1"/>
</dbReference>
<keyword evidence="3" id="KW-0489">Methyltransferase</keyword>
<dbReference type="Gene3D" id="1.10.1200.10">
    <property type="entry name" value="ACP-like"/>
    <property type="match status" value="1"/>
</dbReference>
<dbReference type="Pfam" id="PF02801">
    <property type="entry name" value="Ketoacyl-synt_C"/>
    <property type="match status" value="1"/>
</dbReference>
<evidence type="ECO:0000313" key="11">
    <source>
        <dbReference type="Proteomes" id="UP001219568"/>
    </source>
</evidence>
<dbReference type="InterPro" id="IPR049552">
    <property type="entry name" value="PKS_DH_N"/>
</dbReference>
<dbReference type="EMBL" id="JAQJZL010000001">
    <property type="protein sequence ID" value="KAJ6056920.1"/>
    <property type="molecule type" value="Genomic_DNA"/>
</dbReference>
<feature type="region of interest" description="N-terminal hotdog fold" evidence="6">
    <location>
        <begin position="940"/>
        <end position="1070"/>
    </location>
</feature>
<dbReference type="Pfam" id="PF08659">
    <property type="entry name" value="KR"/>
    <property type="match status" value="1"/>
</dbReference>
<comment type="caution">
    <text evidence="6">Lacks conserved residue(s) required for the propagation of feature annotation.</text>
</comment>
<dbReference type="FunFam" id="3.40.47.10:FF:000019">
    <property type="entry name" value="Polyketide synthase type I"/>
    <property type="match status" value="1"/>
</dbReference>
<evidence type="ECO:0000259" key="8">
    <source>
        <dbReference type="PROSITE" id="PS52004"/>
    </source>
</evidence>
<keyword evidence="4" id="KW-0808">Transferase</keyword>
<keyword evidence="11" id="KW-1185">Reference proteome</keyword>
<protein>
    <submittedName>
        <fullName evidence="10">Uncharacterized protein</fullName>
    </submittedName>
</protein>
<dbReference type="InterPro" id="IPR020807">
    <property type="entry name" value="PKS_DH"/>
</dbReference>
<dbReference type="InterPro" id="IPR009081">
    <property type="entry name" value="PP-bd_ACP"/>
</dbReference>
<feature type="region of interest" description="C-terminal hotdog fold" evidence="6">
    <location>
        <begin position="1085"/>
        <end position="1231"/>
    </location>
</feature>